<keyword evidence="3" id="KW-1185">Reference proteome</keyword>
<dbReference type="Proteomes" id="UP001165270">
    <property type="component" value="Unassembled WGS sequence"/>
</dbReference>
<dbReference type="Pfam" id="PF01144">
    <property type="entry name" value="CoA_trans"/>
    <property type="match status" value="1"/>
</dbReference>
<dbReference type="PANTHER" id="PTHR43293:SF3">
    <property type="entry name" value="CHOLESTEROL RING-CLEAVING HYDROLASE IPDB SUBUNIT"/>
    <property type="match status" value="1"/>
</dbReference>
<dbReference type="EMBL" id="JALDAX010000018">
    <property type="protein sequence ID" value="MCI3244881.1"/>
    <property type="molecule type" value="Genomic_DNA"/>
</dbReference>
<dbReference type="InterPro" id="IPR037171">
    <property type="entry name" value="NagB/RpiA_transferase-like"/>
</dbReference>
<dbReference type="RefSeq" id="WP_242712641.1">
    <property type="nucleotide sequence ID" value="NZ_JALDAX010000018.1"/>
</dbReference>
<evidence type="ECO:0000313" key="2">
    <source>
        <dbReference type="EMBL" id="MCI3244881.1"/>
    </source>
</evidence>
<accession>A0ABS9XU64</accession>
<reference evidence="2" key="1">
    <citation type="submission" date="2022-03" db="EMBL/GenBank/DDBJ databases">
        <title>Streptomyces 7R015 and 7R016 isolated from Barleria lupulina in Thailand.</title>
        <authorList>
            <person name="Kanchanasin P."/>
            <person name="Phongsopitanun W."/>
            <person name="Tanasupawat S."/>
        </authorList>
    </citation>
    <scope>NUCLEOTIDE SEQUENCE</scope>
    <source>
        <strain evidence="2">7R016</strain>
    </source>
</reference>
<dbReference type="SMART" id="SM00882">
    <property type="entry name" value="CoA_trans"/>
    <property type="match status" value="1"/>
</dbReference>
<dbReference type="SUPFAM" id="SSF100950">
    <property type="entry name" value="NagB/RpiA/CoA transferase-like"/>
    <property type="match status" value="1"/>
</dbReference>
<protein>
    <submittedName>
        <fullName evidence="2">CoA synthetase</fullName>
    </submittedName>
</protein>
<comment type="caution">
    <text evidence="2">The sequence shown here is derived from an EMBL/GenBank/DDBJ whole genome shotgun (WGS) entry which is preliminary data.</text>
</comment>
<sequence length="257" mass="27363">MTDAPTSDELMTILIARELRNGELAVTGASSLVPVAACLLAQQLHAPDLTLILPSGVVNPRPGRLYRSAADGRWVPGAEAVGSGYDLFEMSENGRLDVMFYGGVQIDRHGNVNLTATGLDQGPLPAFRGPGLANTSFAVVSGRIILFSAGHTPRTFVERVDYLTAAGHLDGGSSRADAGITTQGPVLCVTPLVTFDFDEAHRMRVRSVHHGVSDDEVVARTGFHLPTEPPWPRTPPPTTDELATLRHIVDGTGELRA</sequence>
<comment type="similarity">
    <text evidence="1">Belongs to the 3-oxoacid CoA-transferase subunit B family.</text>
</comment>
<evidence type="ECO:0000313" key="3">
    <source>
        <dbReference type="Proteomes" id="UP001165270"/>
    </source>
</evidence>
<organism evidence="2 3">
    <name type="scientific">Streptomyces spinosisporus</name>
    <dbReference type="NCBI Taxonomy" id="2927582"/>
    <lineage>
        <taxon>Bacteria</taxon>
        <taxon>Bacillati</taxon>
        <taxon>Actinomycetota</taxon>
        <taxon>Actinomycetes</taxon>
        <taxon>Kitasatosporales</taxon>
        <taxon>Streptomycetaceae</taxon>
        <taxon>Streptomyces</taxon>
    </lineage>
</organism>
<dbReference type="Gene3D" id="3.40.1080.10">
    <property type="entry name" value="Glutaconate Coenzyme A-transferase"/>
    <property type="match status" value="1"/>
</dbReference>
<evidence type="ECO:0000256" key="1">
    <source>
        <dbReference type="ARBA" id="ARBA00007047"/>
    </source>
</evidence>
<dbReference type="InterPro" id="IPR004165">
    <property type="entry name" value="CoA_trans_fam_I"/>
</dbReference>
<gene>
    <name evidence="2" type="ORF">MQN93_34745</name>
</gene>
<proteinExistence type="inferred from homology"/>
<name>A0ABS9XU64_9ACTN</name>
<dbReference type="PANTHER" id="PTHR43293">
    <property type="entry name" value="ACETATE COA-TRANSFERASE YDIF"/>
    <property type="match status" value="1"/>
</dbReference>